<dbReference type="GO" id="GO:0008482">
    <property type="term" value="F:sulfite oxidase activity"/>
    <property type="evidence" value="ECO:0007669"/>
    <property type="project" value="TreeGrafter"/>
</dbReference>
<dbReference type="Proteomes" id="UP000308652">
    <property type="component" value="Unassembled WGS sequence"/>
</dbReference>
<proteinExistence type="predicted"/>
<reference evidence="1 2" key="1">
    <citation type="journal article" date="2019" name="Nat. Ecol. Evol.">
        <title>Megaphylogeny resolves global patterns of mushroom evolution.</title>
        <authorList>
            <person name="Varga T."/>
            <person name="Krizsan K."/>
            <person name="Foldi C."/>
            <person name="Dima B."/>
            <person name="Sanchez-Garcia M."/>
            <person name="Sanchez-Ramirez S."/>
            <person name="Szollosi G.J."/>
            <person name="Szarkandi J.G."/>
            <person name="Papp V."/>
            <person name="Albert L."/>
            <person name="Andreopoulos W."/>
            <person name="Angelini C."/>
            <person name="Antonin V."/>
            <person name="Barry K.W."/>
            <person name="Bougher N.L."/>
            <person name="Buchanan P."/>
            <person name="Buyck B."/>
            <person name="Bense V."/>
            <person name="Catcheside P."/>
            <person name="Chovatia M."/>
            <person name="Cooper J."/>
            <person name="Damon W."/>
            <person name="Desjardin D."/>
            <person name="Finy P."/>
            <person name="Geml J."/>
            <person name="Haridas S."/>
            <person name="Hughes K."/>
            <person name="Justo A."/>
            <person name="Karasinski D."/>
            <person name="Kautmanova I."/>
            <person name="Kiss B."/>
            <person name="Kocsube S."/>
            <person name="Kotiranta H."/>
            <person name="LaButti K.M."/>
            <person name="Lechner B.E."/>
            <person name="Liimatainen K."/>
            <person name="Lipzen A."/>
            <person name="Lukacs Z."/>
            <person name="Mihaltcheva S."/>
            <person name="Morgado L.N."/>
            <person name="Niskanen T."/>
            <person name="Noordeloos M.E."/>
            <person name="Ohm R.A."/>
            <person name="Ortiz-Santana B."/>
            <person name="Ovrebo C."/>
            <person name="Racz N."/>
            <person name="Riley R."/>
            <person name="Savchenko A."/>
            <person name="Shiryaev A."/>
            <person name="Soop K."/>
            <person name="Spirin V."/>
            <person name="Szebenyi C."/>
            <person name="Tomsovsky M."/>
            <person name="Tulloss R.E."/>
            <person name="Uehling J."/>
            <person name="Grigoriev I.V."/>
            <person name="Vagvolgyi C."/>
            <person name="Papp T."/>
            <person name="Martin F.M."/>
            <person name="Miettinen O."/>
            <person name="Hibbett D.S."/>
            <person name="Nagy L.G."/>
        </authorList>
    </citation>
    <scope>NUCLEOTIDE SEQUENCE [LARGE SCALE GENOMIC DNA]</scope>
    <source>
        <strain evidence="1 2">CBS 166.37</strain>
    </source>
</reference>
<dbReference type="OrthoDB" id="10051395at2759"/>
<dbReference type="GO" id="GO:0043546">
    <property type="term" value="F:molybdopterin cofactor binding"/>
    <property type="evidence" value="ECO:0007669"/>
    <property type="project" value="TreeGrafter"/>
</dbReference>
<protein>
    <submittedName>
        <fullName evidence="1">Uncharacterized protein</fullName>
    </submittedName>
</protein>
<evidence type="ECO:0000313" key="1">
    <source>
        <dbReference type="EMBL" id="TFK37828.1"/>
    </source>
</evidence>
<evidence type="ECO:0000313" key="2">
    <source>
        <dbReference type="Proteomes" id="UP000308652"/>
    </source>
</evidence>
<name>A0A5C3M102_9AGAR</name>
<gene>
    <name evidence="1" type="ORF">BDQ12DRAFT_723897</name>
</gene>
<dbReference type="Gene3D" id="3.90.420.10">
    <property type="entry name" value="Oxidoreductase, molybdopterin-binding domain"/>
    <property type="match status" value="1"/>
</dbReference>
<dbReference type="InterPro" id="IPR036374">
    <property type="entry name" value="OxRdtase_Mopterin-bd_sf"/>
</dbReference>
<dbReference type="GO" id="GO:0005739">
    <property type="term" value="C:mitochondrion"/>
    <property type="evidence" value="ECO:0007669"/>
    <property type="project" value="TreeGrafter"/>
</dbReference>
<dbReference type="GO" id="GO:0020037">
    <property type="term" value="F:heme binding"/>
    <property type="evidence" value="ECO:0007669"/>
    <property type="project" value="TreeGrafter"/>
</dbReference>
<dbReference type="PANTHER" id="PTHR19372">
    <property type="entry name" value="SULFITE REDUCTASE"/>
    <property type="match status" value="1"/>
</dbReference>
<sequence>MSGEPLPKAHVTHLRVIITGYIGACGCRRAYKINALAEPSVGPVQRQEYLYYTPQEAKREVLEWILRTISASFTRFLEDKDVITHDSKVTLKGWAYSSSRNWAERVEVSVNRYAASLSSSALASSSLLMTLLSFSSKSMALLHIV</sequence>
<keyword evidence="2" id="KW-1185">Reference proteome</keyword>
<dbReference type="SUPFAM" id="SSF56524">
    <property type="entry name" value="Oxidoreductase molybdopterin-binding domain"/>
    <property type="match status" value="1"/>
</dbReference>
<dbReference type="GO" id="GO:0006790">
    <property type="term" value="P:sulfur compound metabolic process"/>
    <property type="evidence" value="ECO:0007669"/>
    <property type="project" value="TreeGrafter"/>
</dbReference>
<organism evidence="1 2">
    <name type="scientific">Crucibulum laeve</name>
    <dbReference type="NCBI Taxonomy" id="68775"/>
    <lineage>
        <taxon>Eukaryota</taxon>
        <taxon>Fungi</taxon>
        <taxon>Dikarya</taxon>
        <taxon>Basidiomycota</taxon>
        <taxon>Agaricomycotina</taxon>
        <taxon>Agaricomycetes</taxon>
        <taxon>Agaricomycetidae</taxon>
        <taxon>Agaricales</taxon>
        <taxon>Agaricineae</taxon>
        <taxon>Nidulariaceae</taxon>
        <taxon>Crucibulum</taxon>
    </lineage>
</organism>
<accession>A0A5C3M102</accession>
<dbReference type="AlphaFoldDB" id="A0A5C3M102"/>
<dbReference type="PANTHER" id="PTHR19372:SF6">
    <property type="entry name" value="SULFITE OXIDASE"/>
    <property type="match status" value="1"/>
</dbReference>
<dbReference type="EMBL" id="ML213606">
    <property type="protein sequence ID" value="TFK37828.1"/>
    <property type="molecule type" value="Genomic_DNA"/>
</dbReference>